<reference evidence="10" key="1">
    <citation type="submission" date="2021-12" db="EMBL/GenBank/DDBJ databases">
        <authorList>
            <person name="King R."/>
        </authorList>
    </citation>
    <scope>NUCLEOTIDE SEQUENCE</scope>
</reference>
<feature type="binding site" evidence="8">
    <location>
        <position position="51"/>
    </location>
    <ligand>
        <name>Na(+)</name>
        <dbReference type="ChEBI" id="CHEBI:29101"/>
        <label>1</label>
    </ligand>
</feature>
<dbReference type="AlphaFoldDB" id="A0A9N8KY84"/>
<feature type="transmembrane region" description="Helical" evidence="9">
    <location>
        <begin position="497"/>
        <end position="523"/>
    </location>
</feature>
<feature type="transmembrane region" description="Helical" evidence="9">
    <location>
        <begin position="356"/>
        <end position="378"/>
    </location>
</feature>
<feature type="transmembrane region" description="Helical" evidence="9">
    <location>
        <begin position="223"/>
        <end position="241"/>
    </location>
</feature>
<dbReference type="InterPro" id="IPR037272">
    <property type="entry name" value="SNS_sf"/>
</dbReference>
<evidence type="ECO:0000256" key="3">
    <source>
        <dbReference type="ARBA" id="ARBA00022448"/>
    </source>
</evidence>
<keyword evidence="7 9" id="KW-0472">Membrane</keyword>
<dbReference type="OrthoDB" id="7427406at2759"/>
<dbReference type="PROSITE" id="PS50267">
    <property type="entry name" value="NA_NEUROTRAN_SYMP_3"/>
    <property type="match status" value="1"/>
</dbReference>
<accession>A0A9N8KY84</accession>
<evidence type="ECO:0000256" key="2">
    <source>
        <dbReference type="ARBA" id="ARBA00006459"/>
    </source>
</evidence>
<evidence type="ECO:0000256" key="1">
    <source>
        <dbReference type="ARBA" id="ARBA00004141"/>
    </source>
</evidence>
<dbReference type="GO" id="GO:0005886">
    <property type="term" value="C:plasma membrane"/>
    <property type="evidence" value="ECO:0007669"/>
    <property type="project" value="TreeGrafter"/>
</dbReference>
<keyword evidence="4 9" id="KW-0812">Transmembrane</keyword>
<feature type="binding site" evidence="8">
    <location>
        <position position="362"/>
    </location>
    <ligand>
        <name>Na(+)</name>
        <dbReference type="ChEBI" id="CHEBI:29101"/>
        <label>1</label>
    </ligand>
</feature>
<dbReference type="GO" id="GO:0046872">
    <property type="term" value="F:metal ion binding"/>
    <property type="evidence" value="ECO:0007669"/>
    <property type="project" value="UniProtKB-KW"/>
</dbReference>
<gene>
    <name evidence="10" type="ORF">CINC_LOCUS354</name>
</gene>
<feature type="transmembrane region" description="Helical" evidence="9">
    <location>
        <begin position="294"/>
        <end position="312"/>
    </location>
</feature>
<dbReference type="PANTHER" id="PTHR11616">
    <property type="entry name" value="SODIUM/CHLORIDE DEPENDENT TRANSPORTER"/>
    <property type="match status" value="1"/>
</dbReference>
<keyword evidence="8" id="KW-0479">Metal-binding</keyword>
<evidence type="ECO:0000256" key="8">
    <source>
        <dbReference type="PIRSR" id="PIRSR600175-1"/>
    </source>
</evidence>
<comment type="similarity">
    <text evidence="2">Belongs to the sodium:neurotransmitter symporter (SNF) (TC 2.A.22) family.</text>
</comment>
<keyword evidence="3" id="KW-0813">Transport</keyword>
<keyword evidence="6 9" id="KW-1133">Transmembrane helix</keyword>
<dbReference type="GO" id="GO:0005283">
    <property type="term" value="F:amino acid:sodium symporter activity"/>
    <property type="evidence" value="ECO:0007669"/>
    <property type="project" value="TreeGrafter"/>
</dbReference>
<feature type="transmembrane region" description="Helical" evidence="9">
    <location>
        <begin position="390"/>
        <end position="412"/>
    </location>
</feature>
<feature type="transmembrane region" description="Helical" evidence="9">
    <location>
        <begin position="424"/>
        <end position="444"/>
    </location>
</feature>
<keyword evidence="5" id="KW-0769">Symport</keyword>
<organism evidence="10 11">
    <name type="scientific">Chrysodeixis includens</name>
    <name type="common">Soybean looper</name>
    <name type="synonym">Pseudoplusia includens</name>
    <dbReference type="NCBI Taxonomy" id="689277"/>
    <lineage>
        <taxon>Eukaryota</taxon>
        <taxon>Metazoa</taxon>
        <taxon>Ecdysozoa</taxon>
        <taxon>Arthropoda</taxon>
        <taxon>Hexapoda</taxon>
        <taxon>Insecta</taxon>
        <taxon>Pterygota</taxon>
        <taxon>Neoptera</taxon>
        <taxon>Endopterygota</taxon>
        <taxon>Lepidoptera</taxon>
        <taxon>Glossata</taxon>
        <taxon>Ditrysia</taxon>
        <taxon>Noctuoidea</taxon>
        <taxon>Noctuidae</taxon>
        <taxon>Plusiinae</taxon>
        <taxon>Chrysodeixis</taxon>
    </lineage>
</organism>
<dbReference type="GO" id="GO:0089718">
    <property type="term" value="P:amino acid import across plasma membrane"/>
    <property type="evidence" value="ECO:0007669"/>
    <property type="project" value="TreeGrafter"/>
</dbReference>
<feature type="transmembrane region" description="Helical" evidence="9">
    <location>
        <begin position="194"/>
        <end position="211"/>
    </location>
</feature>
<dbReference type="EMBL" id="LR824004">
    <property type="protein sequence ID" value="CAD0194058.1"/>
    <property type="molecule type" value="Genomic_DNA"/>
</dbReference>
<keyword evidence="11" id="KW-1185">Reference proteome</keyword>
<evidence type="ECO:0000313" key="10">
    <source>
        <dbReference type="EMBL" id="CAD0194058.1"/>
    </source>
</evidence>
<name>A0A9N8KY84_CHRIL</name>
<sequence length="619" mass="71036">MSRTNTALLEMGSSSLSLISGKRESEDSHFRWQSIMKFIYFGFTYSASIYNFDIFSKVCHNVRLIDFILMEATVGLSYMCMDSFIKQFTRRYDCYWFLNPLLRGISYGRFLQTIYFLLLNINYVVDCLRFFIGSFREVPPWSMCENSNSSCLSAQDVLYKCHDNITTWFGTTSASYYYIEAFSVMDRNALTTRLFMTFVIWMLVFFIASVSEESIVKIFRLAFMFRALSTLITMGFLLLSVEAEAKKGFSVILDISGPNTFMLSLRYVAYAYGIGLMGPYDFGLMSPYTMIDTAAIIFSATFTFFAFIRSWIVNTLFSVLTRCIVVETKHYSTHALLFAMLPFGTEFLHAHKLYIFYLYGNLLIGTLFFVTNLVLVLSKFLSYEFRSVKQVYIVGLLCCGGLAFSIPLLILISQVHAANTLTHGIDIMMAYLGGFFVAIVMWLYGLEKFATDIQFWLAFRPTRFWTISWALLPVALFALTIAKLVEILTLDNEILKWTAVAWMVLTLVVVAIMNVRVMVGFLMNNNLTSLFKSNKHYGPPDTEDRKRRLYYSEFTRLRKCRHNCLVIDEWFDCNHQSISLSNKTSLSSSSSEASLLNIYDAKTSSRLRSIGTLSPHSPT</sequence>
<evidence type="ECO:0000256" key="6">
    <source>
        <dbReference type="ARBA" id="ARBA00022989"/>
    </source>
</evidence>
<evidence type="ECO:0000256" key="9">
    <source>
        <dbReference type="SAM" id="Phobius"/>
    </source>
</evidence>
<evidence type="ECO:0000313" key="11">
    <source>
        <dbReference type="Proteomes" id="UP001154114"/>
    </source>
</evidence>
<evidence type="ECO:0000256" key="5">
    <source>
        <dbReference type="ARBA" id="ARBA00022847"/>
    </source>
</evidence>
<protein>
    <submittedName>
        <fullName evidence="10">Uncharacterized protein</fullName>
    </submittedName>
</protein>
<comment type="subcellular location">
    <subcellularLocation>
        <location evidence="1">Membrane</location>
        <topology evidence="1">Multi-pass membrane protein</topology>
    </subcellularLocation>
</comment>
<feature type="transmembrane region" description="Helical" evidence="9">
    <location>
        <begin position="464"/>
        <end position="485"/>
    </location>
</feature>
<dbReference type="Proteomes" id="UP001154114">
    <property type="component" value="Chromosome 1"/>
</dbReference>
<dbReference type="PANTHER" id="PTHR11616:SF241">
    <property type="entry name" value="SODIUM- AND CHLORIDE-DEPENDENT GLYCINE TRANSPORTER 2"/>
    <property type="match status" value="1"/>
</dbReference>
<feature type="transmembrane region" description="Helical" evidence="9">
    <location>
        <begin position="332"/>
        <end position="349"/>
    </location>
</feature>
<dbReference type="SUPFAM" id="SSF161070">
    <property type="entry name" value="SNF-like"/>
    <property type="match status" value="1"/>
</dbReference>
<keyword evidence="8" id="KW-0915">Sodium</keyword>
<evidence type="ECO:0000256" key="4">
    <source>
        <dbReference type="ARBA" id="ARBA00022692"/>
    </source>
</evidence>
<proteinExistence type="inferred from homology"/>
<evidence type="ECO:0000256" key="7">
    <source>
        <dbReference type="ARBA" id="ARBA00023136"/>
    </source>
</evidence>
<dbReference type="InterPro" id="IPR000175">
    <property type="entry name" value="Na/ntran_symport"/>
</dbReference>